<dbReference type="Proteomes" id="UP001215712">
    <property type="component" value="Unassembled WGS sequence"/>
</dbReference>
<keyword evidence="2 6" id="KW-0812">Transmembrane</keyword>
<reference evidence="8" key="1">
    <citation type="journal article" date="2023" name="IMA Fungus">
        <title>Comparative genomic study of the Penicillium genus elucidates a diverse pangenome and 15 lateral gene transfer events.</title>
        <authorList>
            <person name="Petersen C."/>
            <person name="Sorensen T."/>
            <person name="Nielsen M.R."/>
            <person name="Sondergaard T.E."/>
            <person name="Sorensen J.L."/>
            <person name="Fitzpatrick D.A."/>
            <person name="Frisvad J.C."/>
            <person name="Nielsen K.L."/>
        </authorList>
    </citation>
    <scope>NUCLEOTIDE SEQUENCE</scope>
    <source>
        <strain evidence="8">IBT 17514</strain>
    </source>
</reference>
<dbReference type="GO" id="GO:0016020">
    <property type="term" value="C:membrane"/>
    <property type="evidence" value="ECO:0007669"/>
    <property type="project" value="UniProtKB-SubCell"/>
</dbReference>
<feature type="transmembrane region" description="Helical" evidence="6">
    <location>
        <begin position="199"/>
        <end position="221"/>
    </location>
</feature>
<protein>
    <recommendedName>
        <fullName evidence="7">Rhodopsin domain-containing protein</fullName>
    </recommendedName>
</protein>
<keyword evidence="9" id="KW-1185">Reference proteome</keyword>
<evidence type="ECO:0000256" key="3">
    <source>
        <dbReference type="ARBA" id="ARBA00022989"/>
    </source>
</evidence>
<keyword evidence="3 6" id="KW-1133">Transmembrane helix</keyword>
<evidence type="ECO:0000256" key="2">
    <source>
        <dbReference type="ARBA" id="ARBA00022692"/>
    </source>
</evidence>
<evidence type="ECO:0000256" key="5">
    <source>
        <dbReference type="ARBA" id="ARBA00038359"/>
    </source>
</evidence>
<feature type="transmembrane region" description="Helical" evidence="6">
    <location>
        <begin position="90"/>
        <end position="114"/>
    </location>
</feature>
<name>A0AAD6HDF3_9EURO</name>
<organism evidence="8 9">
    <name type="scientific">Penicillium malachiteum</name>
    <dbReference type="NCBI Taxonomy" id="1324776"/>
    <lineage>
        <taxon>Eukaryota</taxon>
        <taxon>Fungi</taxon>
        <taxon>Dikarya</taxon>
        <taxon>Ascomycota</taxon>
        <taxon>Pezizomycotina</taxon>
        <taxon>Eurotiomycetes</taxon>
        <taxon>Eurotiomycetidae</taxon>
        <taxon>Eurotiales</taxon>
        <taxon>Aspergillaceae</taxon>
        <taxon>Penicillium</taxon>
    </lineage>
</organism>
<evidence type="ECO:0000256" key="4">
    <source>
        <dbReference type="ARBA" id="ARBA00023136"/>
    </source>
</evidence>
<gene>
    <name evidence="8" type="ORF">N7493_010775</name>
</gene>
<evidence type="ECO:0000313" key="9">
    <source>
        <dbReference type="Proteomes" id="UP001215712"/>
    </source>
</evidence>
<feature type="transmembrane region" description="Helical" evidence="6">
    <location>
        <begin position="16"/>
        <end position="35"/>
    </location>
</feature>
<sequence length="362" mass="39707">MTTSYAEQSTQHKQCVTTVVVTVLAIVFLFLRLLARRVKKVHLGADDWTLIVGLIFVLVVAGLNYAAVHYGMGTHTDTISLADQMMYFKLLYVFEPIYITTAGIIKFSVLLMYYRIFPVRYIKLGGYILGGLTLAWVISIDLLAIFQCTPISKAFDRTLPGHCINLKGALIGNGAPNFITDILILALPAKLIWGLQANVWQRVSVICVFLTGSFVVFASIYRFSLIFKFNIEDIAWTLADAQTWCVVEVAAAVISACLPTTAPLVRICTRRLVSTAQSLSRSKASQSNGTALSKINAGGTRSINVEESITIQTEIANKNHANDANSSYALSDMSPRGSSHFKGKGWTMISTDFEHDSDSVGN</sequence>
<dbReference type="InterPro" id="IPR052337">
    <property type="entry name" value="SAT4-like"/>
</dbReference>
<dbReference type="EMBL" id="JAQJAN010000019">
    <property type="protein sequence ID" value="KAJ5709441.1"/>
    <property type="molecule type" value="Genomic_DNA"/>
</dbReference>
<proteinExistence type="inferred from homology"/>
<feature type="transmembrane region" description="Helical" evidence="6">
    <location>
        <begin position="47"/>
        <end position="70"/>
    </location>
</feature>
<dbReference type="Pfam" id="PF20684">
    <property type="entry name" value="Fung_rhodopsin"/>
    <property type="match status" value="1"/>
</dbReference>
<feature type="transmembrane region" description="Helical" evidence="6">
    <location>
        <begin position="126"/>
        <end position="146"/>
    </location>
</feature>
<keyword evidence="4 6" id="KW-0472">Membrane</keyword>
<comment type="caution">
    <text evidence="8">The sequence shown here is derived from an EMBL/GenBank/DDBJ whole genome shotgun (WGS) entry which is preliminary data.</text>
</comment>
<dbReference type="PANTHER" id="PTHR33048:SF151">
    <property type="entry name" value="INTEGRAL MEMBRANE PROTEIN"/>
    <property type="match status" value="1"/>
</dbReference>
<reference evidence="8" key="2">
    <citation type="submission" date="2023-01" db="EMBL/GenBank/DDBJ databases">
        <authorList>
            <person name="Petersen C."/>
        </authorList>
    </citation>
    <scope>NUCLEOTIDE SEQUENCE</scope>
    <source>
        <strain evidence="8">IBT 17514</strain>
    </source>
</reference>
<dbReference type="InterPro" id="IPR049326">
    <property type="entry name" value="Rhodopsin_dom_fungi"/>
</dbReference>
<comment type="subcellular location">
    <subcellularLocation>
        <location evidence="1">Membrane</location>
        <topology evidence="1">Multi-pass membrane protein</topology>
    </subcellularLocation>
</comment>
<evidence type="ECO:0000313" key="8">
    <source>
        <dbReference type="EMBL" id="KAJ5709441.1"/>
    </source>
</evidence>
<dbReference type="PANTHER" id="PTHR33048">
    <property type="entry name" value="PTH11-LIKE INTEGRAL MEMBRANE PROTEIN (AFU_ORTHOLOGUE AFUA_5G11245)"/>
    <property type="match status" value="1"/>
</dbReference>
<evidence type="ECO:0000256" key="6">
    <source>
        <dbReference type="SAM" id="Phobius"/>
    </source>
</evidence>
<evidence type="ECO:0000256" key="1">
    <source>
        <dbReference type="ARBA" id="ARBA00004141"/>
    </source>
</evidence>
<dbReference type="AlphaFoldDB" id="A0AAD6HDF3"/>
<feature type="domain" description="Rhodopsin" evidence="7">
    <location>
        <begin position="31"/>
        <end position="266"/>
    </location>
</feature>
<comment type="similarity">
    <text evidence="5">Belongs to the SAT4 family.</text>
</comment>
<accession>A0AAD6HDF3</accession>
<evidence type="ECO:0000259" key="7">
    <source>
        <dbReference type="Pfam" id="PF20684"/>
    </source>
</evidence>